<dbReference type="RefSeq" id="WP_138367448.1">
    <property type="nucleotide sequence ID" value="NZ_VCEJ01000005.1"/>
</dbReference>
<reference evidence="1 2" key="1">
    <citation type="submission" date="2019-05" db="EMBL/GenBank/DDBJ databases">
        <authorList>
            <person name="Qu J.-H."/>
        </authorList>
    </citation>
    <scope>NUCLEOTIDE SEQUENCE [LARGE SCALE GENOMIC DNA]</scope>
    <source>
        <strain evidence="1 2">T17</strain>
    </source>
</reference>
<dbReference type="EMBL" id="VCEJ01000005">
    <property type="protein sequence ID" value="TLU99157.1"/>
    <property type="molecule type" value="Genomic_DNA"/>
</dbReference>
<keyword evidence="2" id="KW-1185">Reference proteome</keyword>
<evidence type="ECO:0000313" key="1">
    <source>
        <dbReference type="EMBL" id="TLU99157.1"/>
    </source>
</evidence>
<protein>
    <submittedName>
        <fullName evidence="1">Uncharacterized protein</fullName>
    </submittedName>
</protein>
<dbReference type="Proteomes" id="UP000306402">
    <property type="component" value="Unassembled WGS sequence"/>
</dbReference>
<proteinExistence type="predicted"/>
<gene>
    <name evidence="1" type="ORF">FEN17_21515</name>
</gene>
<name>A0A5R9KSL4_9BACT</name>
<accession>A0A5R9KSL4</accession>
<sequence>MKLTVIVEKSGDELWGRIENVPDYLPVTAGKDLEEIESHLKELLDDYIHHEGSAFDDWKNLEVNKLAFDYVYDLSAFFEVFDDVKVGAIAKRAGMNPSLVRHYVAGTKFPSEQQAKRLEDAIHELGKKLREVVLA</sequence>
<dbReference type="OrthoDB" id="676274at2"/>
<organism evidence="1 2">
    <name type="scientific">Dyadobacter luticola</name>
    <dbReference type="NCBI Taxonomy" id="1979387"/>
    <lineage>
        <taxon>Bacteria</taxon>
        <taxon>Pseudomonadati</taxon>
        <taxon>Bacteroidota</taxon>
        <taxon>Cytophagia</taxon>
        <taxon>Cytophagales</taxon>
        <taxon>Spirosomataceae</taxon>
        <taxon>Dyadobacter</taxon>
    </lineage>
</organism>
<evidence type="ECO:0000313" key="2">
    <source>
        <dbReference type="Proteomes" id="UP000306402"/>
    </source>
</evidence>
<dbReference type="AlphaFoldDB" id="A0A5R9KSL4"/>
<comment type="caution">
    <text evidence="1">The sequence shown here is derived from an EMBL/GenBank/DDBJ whole genome shotgun (WGS) entry which is preliminary data.</text>
</comment>